<feature type="domain" description="DNA primase large subunit C-terminal" evidence="12">
    <location>
        <begin position="290"/>
        <end position="457"/>
    </location>
</feature>
<keyword evidence="7 10" id="KW-0408">Iron</keyword>
<comment type="similarity">
    <text evidence="1 10">Belongs to the eukaryotic-type primase large subunit family.</text>
</comment>
<dbReference type="GO" id="GO:0005658">
    <property type="term" value="C:alpha DNA polymerase:primase complex"/>
    <property type="evidence" value="ECO:0007669"/>
    <property type="project" value="TreeGrafter"/>
</dbReference>
<dbReference type="FunFam" id="1.20.930.80:FF:000001">
    <property type="entry name" value="DNA primase large subunit"/>
    <property type="match status" value="1"/>
</dbReference>
<keyword evidence="3 10" id="KW-0004">4Fe-4S</keyword>
<evidence type="ECO:0000256" key="7">
    <source>
        <dbReference type="ARBA" id="ARBA00023004"/>
    </source>
</evidence>
<evidence type="ECO:0000256" key="8">
    <source>
        <dbReference type="ARBA" id="ARBA00023014"/>
    </source>
</evidence>
<keyword evidence="9 10" id="KW-0238">DNA-binding</keyword>
<dbReference type="GO" id="GO:0046872">
    <property type="term" value="F:metal ion binding"/>
    <property type="evidence" value="ECO:0007669"/>
    <property type="project" value="UniProtKB-UniRule"/>
</dbReference>
<evidence type="ECO:0000256" key="11">
    <source>
        <dbReference type="PIRSR" id="PIRSR009449-1"/>
    </source>
</evidence>
<dbReference type="PIRSF" id="PIRSF009449">
    <property type="entry name" value="DNA_primase_large_subunit"/>
    <property type="match status" value="1"/>
</dbReference>
<dbReference type="Gene3D" id="1.20.930.80">
    <property type="match status" value="1"/>
</dbReference>
<protein>
    <recommendedName>
        <fullName evidence="2 10">DNA primase large subunit</fullName>
    </recommendedName>
</protein>
<dbReference type="Proteomes" id="UP001378592">
    <property type="component" value="Unassembled WGS sequence"/>
</dbReference>
<evidence type="ECO:0000259" key="12">
    <source>
        <dbReference type="Pfam" id="PF04104"/>
    </source>
</evidence>
<evidence type="ECO:0000256" key="9">
    <source>
        <dbReference type="ARBA" id="ARBA00023125"/>
    </source>
</evidence>
<evidence type="ECO:0000313" key="13">
    <source>
        <dbReference type="EMBL" id="KAK7874135.1"/>
    </source>
</evidence>
<comment type="function">
    <text evidence="10">DNA primase is the polymerase that synthesizes small RNA primers for the Okazaki fragments made during discontinuous DNA replication.</text>
</comment>
<comment type="caution">
    <text evidence="13">The sequence shown here is derived from an EMBL/GenBank/DDBJ whole genome shotgun (WGS) entry which is preliminary data.</text>
</comment>
<dbReference type="GO" id="GO:0006270">
    <property type="term" value="P:DNA replication initiation"/>
    <property type="evidence" value="ECO:0007669"/>
    <property type="project" value="UniProtKB-ARBA"/>
</dbReference>
<dbReference type="EMBL" id="JAZDUA010000005">
    <property type="protein sequence ID" value="KAK7874135.1"/>
    <property type="molecule type" value="Genomic_DNA"/>
</dbReference>
<keyword evidence="14" id="KW-1185">Reference proteome</keyword>
<feature type="binding site" evidence="11">
    <location>
        <position position="299"/>
    </location>
    <ligand>
        <name>[4Fe-4S] cluster</name>
        <dbReference type="ChEBI" id="CHEBI:49883"/>
    </ligand>
</feature>
<dbReference type="GO" id="GO:0006269">
    <property type="term" value="P:DNA replication, synthesis of primer"/>
    <property type="evidence" value="ECO:0007669"/>
    <property type="project" value="UniProtKB-KW"/>
</dbReference>
<evidence type="ECO:0000256" key="3">
    <source>
        <dbReference type="ARBA" id="ARBA00022485"/>
    </source>
</evidence>
<evidence type="ECO:0000256" key="1">
    <source>
        <dbReference type="ARBA" id="ARBA00010564"/>
    </source>
</evidence>
<evidence type="ECO:0000256" key="6">
    <source>
        <dbReference type="ARBA" id="ARBA00022723"/>
    </source>
</evidence>
<dbReference type="CDD" id="cd07322">
    <property type="entry name" value="PriL_PriS_Eukaryotic"/>
    <property type="match status" value="1"/>
</dbReference>
<keyword evidence="8 10" id="KW-0411">Iron-sulfur</keyword>
<sequence>MDISRKKRVPAMDGLAEKSIGLGEHNHDLQLYVLPPTSTIQLAEMYDLAVERMKVLRILEQTLPRVPSRNVDDKKSAVLHELKKQNLKTFAKLLISMGNEQSGIQTNDRVKDHLSHFIVRLAHCQSENLRNWFLNRELELFRLRFLSLNAQGVRSFLEANQLHYSPITDEEKSSVLKGLLSSTAGATHAGVETIDFYKVPFTDVLDLITTRKVYLSRGYAYIPSRDLLSVISSIFRSNLLRNLQITASSIVDLEEDERLKPLLNLHQLDFAETYDYKKAEGVVSPEDLDPLSRVSFPPCMRQLHESIRKTHHAKHGTRMQYGLFLKSIGLGLDDAVRFWRDEFTKTMTPEKFQSHYLYNIRHNYGQEGKRTAYSAFSCMKILSGSVGAGDCHGCPFKHNSQPLLKQQLENYGIPLLGIQSIMDFVSQQQYQLACTKYFEITHPSATVEVIYHPNQFFEMSRKIHTGVDVPSRKDFESSRRRIKTEKVVSDESSVNNGSHNVEENDSVWDAMDVDVSLLIEEAEKNNKGAA</sequence>
<evidence type="ECO:0000256" key="4">
    <source>
        <dbReference type="ARBA" id="ARBA00022515"/>
    </source>
</evidence>
<organism evidence="13 14">
    <name type="scientific">Gryllus longicercus</name>
    <dbReference type="NCBI Taxonomy" id="2509291"/>
    <lineage>
        <taxon>Eukaryota</taxon>
        <taxon>Metazoa</taxon>
        <taxon>Ecdysozoa</taxon>
        <taxon>Arthropoda</taxon>
        <taxon>Hexapoda</taxon>
        <taxon>Insecta</taxon>
        <taxon>Pterygota</taxon>
        <taxon>Neoptera</taxon>
        <taxon>Polyneoptera</taxon>
        <taxon>Orthoptera</taxon>
        <taxon>Ensifera</taxon>
        <taxon>Gryllidea</taxon>
        <taxon>Grylloidea</taxon>
        <taxon>Gryllidae</taxon>
        <taxon>Gryllinae</taxon>
        <taxon>Gryllus</taxon>
    </lineage>
</organism>
<dbReference type="Pfam" id="PF26466">
    <property type="entry name" value="DNA_primase_lrg_N"/>
    <property type="match status" value="1"/>
</dbReference>
<accession>A0AAN9VYY6</accession>
<gene>
    <name evidence="13" type="ORF">R5R35_004678</name>
</gene>
<dbReference type="AlphaFoldDB" id="A0AAN9VYY6"/>
<dbReference type="PANTHER" id="PTHR10537">
    <property type="entry name" value="DNA PRIMASE LARGE SUBUNIT"/>
    <property type="match status" value="1"/>
</dbReference>
<feature type="binding site" evidence="11">
    <location>
        <position position="434"/>
    </location>
    <ligand>
        <name>[4Fe-4S] cluster</name>
        <dbReference type="ChEBI" id="CHEBI:49883"/>
    </ligand>
</feature>
<dbReference type="InterPro" id="IPR058560">
    <property type="entry name" value="DNA_primase_C"/>
</dbReference>
<reference evidence="13 14" key="1">
    <citation type="submission" date="2024-03" db="EMBL/GenBank/DDBJ databases">
        <title>The genome assembly and annotation of the cricket Gryllus longicercus Weissman &amp; Gray.</title>
        <authorList>
            <person name="Szrajer S."/>
            <person name="Gray D."/>
            <person name="Ylla G."/>
        </authorList>
    </citation>
    <scope>NUCLEOTIDE SEQUENCE [LARGE SCALE GENOMIC DNA]</scope>
    <source>
        <strain evidence="13">DAG 2021-001</strain>
        <tissue evidence="13">Whole body minus gut</tissue>
    </source>
</reference>
<evidence type="ECO:0000313" key="14">
    <source>
        <dbReference type="Proteomes" id="UP001378592"/>
    </source>
</evidence>
<keyword evidence="5 10" id="KW-0235">DNA replication</keyword>
<feature type="binding site" evidence="11">
    <location>
        <position position="394"/>
    </location>
    <ligand>
        <name>[4Fe-4S] cluster</name>
        <dbReference type="ChEBI" id="CHEBI:49883"/>
    </ligand>
</feature>
<dbReference type="GO" id="GO:0051539">
    <property type="term" value="F:4 iron, 4 sulfur cluster binding"/>
    <property type="evidence" value="ECO:0007669"/>
    <property type="project" value="UniProtKB-UniRule"/>
</dbReference>
<dbReference type="InterPro" id="IPR016558">
    <property type="entry name" value="DNA_primase_lsu_euk"/>
</dbReference>
<dbReference type="GO" id="GO:0003677">
    <property type="term" value="F:DNA binding"/>
    <property type="evidence" value="ECO:0007669"/>
    <property type="project" value="UniProtKB-UniRule"/>
</dbReference>
<evidence type="ECO:0000256" key="2">
    <source>
        <dbReference type="ARBA" id="ARBA00019038"/>
    </source>
</evidence>
<evidence type="ECO:0000256" key="5">
    <source>
        <dbReference type="ARBA" id="ARBA00022705"/>
    </source>
</evidence>
<comment type="cofactor">
    <cofactor evidence="10">
        <name>[4Fe-4S] cluster</name>
        <dbReference type="ChEBI" id="CHEBI:49883"/>
    </cofactor>
    <text evidence="10">Binds 1 [4Fe-4S] cluster.</text>
</comment>
<keyword evidence="6 10" id="KW-0479">Metal-binding</keyword>
<keyword evidence="4 10" id="KW-0639">Primosome</keyword>
<dbReference type="InterPro" id="IPR007238">
    <property type="entry name" value="DNA_primase_lsu_euk/arc"/>
</dbReference>
<feature type="binding site" evidence="11">
    <location>
        <position position="378"/>
    </location>
    <ligand>
        <name>[4Fe-4S] cluster</name>
        <dbReference type="ChEBI" id="CHEBI:49883"/>
    </ligand>
</feature>
<dbReference type="PANTHER" id="PTHR10537:SF3">
    <property type="entry name" value="DNA PRIMASE LARGE SUBUNIT"/>
    <property type="match status" value="1"/>
</dbReference>
<proteinExistence type="inferred from homology"/>
<evidence type="ECO:0000256" key="10">
    <source>
        <dbReference type="PIRNR" id="PIRNR009449"/>
    </source>
</evidence>
<dbReference type="Pfam" id="PF04104">
    <property type="entry name" value="DNA_primase_lrg"/>
    <property type="match status" value="1"/>
</dbReference>
<name>A0AAN9VYY6_9ORTH</name>